<dbReference type="EMBL" id="JARYZI010000001">
    <property type="protein sequence ID" value="MDH8676871.1"/>
    <property type="molecule type" value="Genomic_DNA"/>
</dbReference>
<keyword evidence="3" id="KW-1185">Reference proteome</keyword>
<evidence type="ECO:0000256" key="1">
    <source>
        <dbReference type="SAM" id="Phobius"/>
    </source>
</evidence>
<keyword evidence="1" id="KW-0472">Membrane</keyword>
<reference evidence="2 3" key="1">
    <citation type="submission" date="2023-04" db="EMBL/GenBank/DDBJ databases">
        <title>Fusibacter bizertensis strain WBS, isolated from littoral bottom sediments of the Arctic seas - biochemical and genomic analysis.</title>
        <authorList>
            <person name="Brioukhanov A.L."/>
        </authorList>
    </citation>
    <scope>NUCLEOTIDE SEQUENCE [LARGE SCALE GENOMIC DNA]</scope>
    <source>
        <strain evidence="2 3">WBS</strain>
    </source>
</reference>
<dbReference type="Proteomes" id="UP001158045">
    <property type="component" value="Unassembled WGS sequence"/>
</dbReference>
<sequence length="151" mass="17299">MKKSNRMIVYVAAIVLVTIIASIGSIIFKTTHKPECILSDIIDVEDVTVLKVFYQPDFVNFEVTDQHKINDLLDRFGNCKVHQQVDGEESTGYMYSLKFLRGDKEIMTVLLGESIIIKGITYTINEGEIETNSVMQYIDKMYDEEMDAEEK</sequence>
<accession>A0ABT6N8X6</accession>
<dbReference type="RefSeq" id="WP_281092672.1">
    <property type="nucleotide sequence ID" value="NZ_JARYZI010000001.1"/>
</dbReference>
<protein>
    <recommendedName>
        <fullName evidence="4">DUF4830 domain-containing protein</fullName>
    </recommendedName>
</protein>
<organism evidence="2 3">
    <name type="scientific">Fusibacter bizertensis</name>
    <dbReference type="NCBI Taxonomy" id="1488331"/>
    <lineage>
        <taxon>Bacteria</taxon>
        <taxon>Bacillati</taxon>
        <taxon>Bacillota</taxon>
        <taxon>Clostridia</taxon>
        <taxon>Eubacteriales</taxon>
        <taxon>Eubacteriales Family XII. Incertae Sedis</taxon>
        <taxon>Fusibacter</taxon>
    </lineage>
</organism>
<keyword evidence="1" id="KW-0812">Transmembrane</keyword>
<proteinExistence type="predicted"/>
<evidence type="ECO:0000313" key="3">
    <source>
        <dbReference type="Proteomes" id="UP001158045"/>
    </source>
</evidence>
<evidence type="ECO:0008006" key="4">
    <source>
        <dbReference type="Google" id="ProtNLM"/>
    </source>
</evidence>
<gene>
    <name evidence="2" type="ORF">QE109_01865</name>
</gene>
<evidence type="ECO:0000313" key="2">
    <source>
        <dbReference type="EMBL" id="MDH8676871.1"/>
    </source>
</evidence>
<name>A0ABT6N8X6_9FIRM</name>
<feature type="transmembrane region" description="Helical" evidence="1">
    <location>
        <begin position="7"/>
        <end position="28"/>
    </location>
</feature>
<keyword evidence="1" id="KW-1133">Transmembrane helix</keyword>
<comment type="caution">
    <text evidence="2">The sequence shown here is derived from an EMBL/GenBank/DDBJ whole genome shotgun (WGS) entry which is preliminary data.</text>
</comment>